<dbReference type="EMBL" id="UFSZ01000002">
    <property type="protein sequence ID" value="SUX55508.1"/>
    <property type="molecule type" value="Genomic_DNA"/>
</dbReference>
<dbReference type="InterPro" id="IPR016024">
    <property type="entry name" value="ARM-type_fold"/>
</dbReference>
<organism evidence="1 2">
    <name type="scientific">Lysinibacillus sphaericus</name>
    <name type="common">Bacillus sphaericus</name>
    <dbReference type="NCBI Taxonomy" id="1421"/>
    <lineage>
        <taxon>Bacteria</taxon>
        <taxon>Bacillati</taxon>
        <taxon>Bacillota</taxon>
        <taxon>Bacilli</taxon>
        <taxon>Bacillales</taxon>
        <taxon>Bacillaceae</taxon>
        <taxon>Lysinibacillus</taxon>
    </lineage>
</organism>
<protein>
    <submittedName>
        <fullName evidence="1">Uncharacterized protein</fullName>
    </submittedName>
</protein>
<dbReference type="RefSeq" id="WP_256682593.1">
    <property type="nucleotide sequence ID" value="NZ_UFSZ01000002.1"/>
</dbReference>
<evidence type="ECO:0000313" key="2">
    <source>
        <dbReference type="Proteomes" id="UP000255295"/>
    </source>
</evidence>
<proteinExistence type="predicted"/>
<evidence type="ECO:0000313" key="1">
    <source>
        <dbReference type="EMBL" id="SUX55508.1"/>
    </source>
</evidence>
<dbReference type="InterPro" id="IPR011989">
    <property type="entry name" value="ARM-like"/>
</dbReference>
<dbReference type="Proteomes" id="UP000255295">
    <property type="component" value="Unassembled WGS sequence"/>
</dbReference>
<gene>
    <name evidence="1" type="ORF">NCTC10338_04750</name>
</gene>
<name>A0AAJ5DF89_LYSSH</name>
<reference evidence="1 2" key="1">
    <citation type="submission" date="2018-06" db="EMBL/GenBank/DDBJ databases">
        <authorList>
            <consortium name="Pathogen Informatics"/>
            <person name="Doyle S."/>
        </authorList>
    </citation>
    <scope>NUCLEOTIDE SEQUENCE [LARGE SCALE GENOMIC DNA]</scope>
    <source>
        <strain evidence="1 2">NCTC10338</strain>
    </source>
</reference>
<dbReference type="AlphaFoldDB" id="A0AAJ5DF89"/>
<sequence>MEKEILELFSNLTERDREIEYESYRKLMKIVQEPVDWTYAVWEQLVKALTYNNGHARARAAQFLCALAAKSDPEERVLDDFLKIWAVTYDESKVTARQALQAIWQIGLAGQVQRDLIVSYLAKRFQTCMDENNQHLFVMI</sequence>
<dbReference type="Gene3D" id="1.25.10.10">
    <property type="entry name" value="Leucine-rich Repeat Variant"/>
    <property type="match status" value="1"/>
</dbReference>
<dbReference type="SUPFAM" id="SSF48371">
    <property type="entry name" value="ARM repeat"/>
    <property type="match status" value="1"/>
</dbReference>
<comment type="caution">
    <text evidence="1">The sequence shown here is derived from an EMBL/GenBank/DDBJ whole genome shotgun (WGS) entry which is preliminary data.</text>
</comment>
<accession>A0AAJ5DF89</accession>